<evidence type="ECO:0000256" key="3">
    <source>
        <dbReference type="ARBA" id="ARBA00022723"/>
    </source>
</evidence>
<dbReference type="SUPFAM" id="SSF57850">
    <property type="entry name" value="RING/U-box"/>
    <property type="match status" value="1"/>
</dbReference>
<reference evidence="9" key="1">
    <citation type="submission" date="2018-02" db="EMBL/GenBank/DDBJ databases">
        <authorList>
            <person name="Cohen D.B."/>
            <person name="Kent A.D."/>
        </authorList>
    </citation>
    <scope>NUCLEOTIDE SEQUENCE</scope>
</reference>
<evidence type="ECO:0000313" key="9">
    <source>
        <dbReference type="EMBL" id="SPD31151.1"/>
    </source>
</evidence>
<proteinExistence type="predicted"/>
<evidence type="ECO:0000256" key="7">
    <source>
        <dbReference type="ARBA" id="ARBA00023136"/>
    </source>
</evidence>
<accession>A0A2N9J490</accession>
<comment type="subcellular location">
    <subcellularLocation>
        <location evidence="1">Membrane</location>
        <topology evidence="1">Single-pass membrane protein</topology>
    </subcellularLocation>
</comment>
<evidence type="ECO:0000256" key="5">
    <source>
        <dbReference type="ARBA" id="ARBA00022833"/>
    </source>
</evidence>
<keyword evidence="5" id="KW-0862">Zinc</keyword>
<feature type="transmembrane region" description="Helical" evidence="8">
    <location>
        <begin position="117"/>
        <end position="140"/>
    </location>
</feature>
<evidence type="ECO:0000256" key="4">
    <source>
        <dbReference type="ARBA" id="ARBA00022771"/>
    </source>
</evidence>
<dbReference type="GO" id="GO:0016020">
    <property type="term" value="C:membrane"/>
    <property type="evidence" value="ECO:0007669"/>
    <property type="project" value="UniProtKB-SubCell"/>
</dbReference>
<name>A0A2N9J490_FAGSY</name>
<evidence type="ECO:0000256" key="8">
    <source>
        <dbReference type="SAM" id="Phobius"/>
    </source>
</evidence>
<dbReference type="PANTHER" id="PTHR47168">
    <property type="entry name" value="RING ZINC FINGER DOMAIN SUPERFAMILY PROTEIN-RELATED"/>
    <property type="match status" value="1"/>
</dbReference>
<dbReference type="InterPro" id="IPR013083">
    <property type="entry name" value="Znf_RING/FYVE/PHD"/>
</dbReference>
<dbReference type="Gene3D" id="3.30.40.10">
    <property type="entry name" value="Zinc/RING finger domain, C3HC4 (zinc finger)"/>
    <property type="match status" value="1"/>
</dbReference>
<protein>
    <recommendedName>
        <fullName evidence="10">RING-type domain-containing protein</fullName>
    </recommendedName>
</protein>
<evidence type="ECO:0000256" key="2">
    <source>
        <dbReference type="ARBA" id="ARBA00022692"/>
    </source>
</evidence>
<sequence length="233" mass="26073">MREALMVIGFFVSYAITHTSATVFIDSLSTSFADLPAKFGVGVRSRIKSETHRMPAFGAAIVYDNQDQGNLVYMIIKPENITVHAVFVSKETGEILKEYARGEKVKCCIFPPHYESAWTVLTISFISFVVICAIAVLVFYTPRHWSYSQGTNCRSQSVDPETVEALPCFAFSSAHSRDCHTQETCAICLEDYKDGEIIKVLPCRHGKTLLICLILKAFTIEWQCQPCTAMGYL</sequence>
<keyword evidence="3" id="KW-0479">Metal-binding</keyword>
<gene>
    <name evidence="9" type="ORF">FSB_LOCUS59033</name>
</gene>
<evidence type="ECO:0000256" key="6">
    <source>
        <dbReference type="ARBA" id="ARBA00022989"/>
    </source>
</evidence>
<dbReference type="GO" id="GO:0008270">
    <property type="term" value="F:zinc ion binding"/>
    <property type="evidence" value="ECO:0007669"/>
    <property type="project" value="UniProtKB-KW"/>
</dbReference>
<dbReference type="PANTHER" id="PTHR47168:SF1">
    <property type="entry name" value="OS02G0798600 PROTEIN"/>
    <property type="match status" value="1"/>
</dbReference>
<keyword evidence="2 8" id="KW-0812">Transmembrane</keyword>
<organism evidence="9">
    <name type="scientific">Fagus sylvatica</name>
    <name type="common">Beechnut</name>
    <dbReference type="NCBI Taxonomy" id="28930"/>
    <lineage>
        <taxon>Eukaryota</taxon>
        <taxon>Viridiplantae</taxon>
        <taxon>Streptophyta</taxon>
        <taxon>Embryophyta</taxon>
        <taxon>Tracheophyta</taxon>
        <taxon>Spermatophyta</taxon>
        <taxon>Magnoliopsida</taxon>
        <taxon>eudicotyledons</taxon>
        <taxon>Gunneridae</taxon>
        <taxon>Pentapetalae</taxon>
        <taxon>rosids</taxon>
        <taxon>fabids</taxon>
        <taxon>Fagales</taxon>
        <taxon>Fagaceae</taxon>
        <taxon>Fagus</taxon>
    </lineage>
</organism>
<dbReference type="EMBL" id="OIVN01006348">
    <property type="protein sequence ID" value="SPD31151.1"/>
    <property type="molecule type" value="Genomic_DNA"/>
</dbReference>
<keyword evidence="4" id="KW-0863">Zinc-finger</keyword>
<dbReference type="InterPro" id="IPR051653">
    <property type="entry name" value="E3_ligase_sorting_rcpt"/>
</dbReference>
<keyword evidence="6 8" id="KW-1133">Transmembrane helix</keyword>
<evidence type="ECO:0008006" key="10">
    <source>
        <dbReference type="Google" id="ProtNLM"/>
    </source>
</evidence>
<evidence type="ECO:0000256" key="1">
    <source>
        <dbReference type="ARBA" id="ARBA00004167"/>
    </source>
</evidence>
<dbReference type="Gene3D" id="3.50.30.30">
    <property type="match status" value="1"/>
</dbReference>
<dbReference type="AlphaFoldDB" id="A0A2N9J490"/>
<keyword evidence="7 8" id="KW-0472">Membrane</keyword>